<proteinExistence type="predicted"/>
<sequence length="62" mass="7360">MRKKNVRTTITLRREHQVLLRTLAAKRGQRGFSKIVAEALDYYFQEKAAKEVENLFRPKRPT</sequence>
<organism evidence="1">
    <name type="scientific">Thermus tengchongensis</name>
    <dbReference type="NCBI Taxonomy" id="1214928"/>
    <lineage>
        <taxon>Bacteria</taxon>
        <taxon>Thermotogati</taxon>
        <taxon>Deinococcota</taxon>
        <taxon>Deinococci</taxon>
        <taxon>Thermales</taxon>
        <taxon>Thermaceae</taxon>
        <taxon>Thermus</taxon>
    </lineage>
</organism>
<accession>A0A7V4A2Z0</accession>
<gene>
    <name evidence="1" type="ORF">ENU54_08610</name>
</gene>
<reference evidence="1" key="1">
    <citation type="journal article" date="2020" name="mSystems">
        <title>Genome- and Community-Level Interaction Insights into Carbon Utilization and Element Cycling Functions of Hydrothermarchaeota in Hydrothermal Sediment.</title>
        <authorList>
            <person name="Zhou Z."/>
            <person name="Liu Y."/>
            <person name="Xu W."/>
            <person name="Pan J."/>
            <person name="Luo Z.H."/>
            <person name="Li M."/>
        </authorList>
    </citation>
    <scope>NUCLEOTIDE SEQUENCE [LARGE SCALE GENOMIC DNA]</scope>
    <source>
        <strain evidence="1">SpSt-679</strain>
    </source>
</reference>
<evidence type="ECO:0000313" key="1">
    <source>
        <dbReference type="EMBL" id="HGL50630.1"/>
    </source>
</evidence>
<comment type="caution">
    <text evidence="1">The sequence shown here is derived from an EMBL/GenBank/DDBJ whole genome shotgun (WGS) entry which is preliminary data.</text>
</comment>
<protein>
    <recommendedName>
        <fullName evidence="2">CopG family transcriptional regulator</fullName>
    </recommendedName>
</protein>
<dbReference type="EMBL" id="DTCX01000485">
    <property type="protein sequence ID" value="HGL50630.1"/>
    <property type="molecule type" value="Genomic_DNA"/>
</dbReference>
<dbReference type="AlphaFoldDB" id="A0A7V4A2Z0"/>
<evidence type="ECO:0008006" key="2">
    <source>
        <dbReference type="Google" id="ProtNLM"/>
    </source>
</evidence>
<name>A0A7V4A2Z0_9DEIN</name>